<feature type="region of interest" description="Disordered" evidence="1">
    <location>
        <begin position="16"/>
        <end position="36"/>
    </location>
</feature>
<dbReference type="GO" id="GO:0015627">
    <property type="term" value="C:type II protein secretion system complex"/>
    <property type="evidence" value="ECO:0007669"/>
    <property type="project" value="InterPro"/>
</dbReference>
<evidence type="ECO:0000313" key="6">
    <source>
        <dbReference type="Proteomes" id="UP000239406"/>
    </source>
</evidence>
<keyword evidence="2" id="KW-1133">Transmembrane helix</keyword>
<comment type="caution">
    <text evidence="4">The sequence shown here is derived from an EMBL/GenBank/DDBJ whole genome shotgun (WGS) entry which is preliminary data.</text>
</comment>
<evidence type="ECO:0000313" key="5">
    <source>
        <dbReference type="EMBL" id="TCP09977.1"/>
    </source>
</evidence>
<evidence type="ECO:0000259" key="3">
    <source>
        <dbReference type="Pfam" id="PF16537"/>
    </source>
</evidence>
<dbReference type="Proteomes" id="UP000294772">
    <property type="component" value="Unassembled WGS sequence"/>
</dbReference>
<name>A0A2S5T6R7_9BURK</name>
<accession>A0A2S5T6R7</accession>
<dbReference type="Pfam" id="PF16537">
    <property type="entry name" value="T2SSB"/>
    <property type="match status" value="1"/>
</dbReference>
<dbReference type="AlphaFoldDB" id="A0A2S5T6R7"/>
<feature type="transmembrane region" description="Helical" evidence="2">
    <location>
        <begin position="44"/>
        <end position="65"/>
    </location>
</feature>
<feature type="compositionally biased region" description="Pro residues" evidence="1">
    <location>
        <begin position="121"/>
        <end position="133"/>
    </location>
</feature>
<feature type="domain" description="Type II secretion system protein GspB C-terminal" evidence="3">
    <location>
        <begin position="174"/>
        <end position="232"/>
    </location>
</feature>
<organism evidence="4 6">
    <name type="scientific">Caldimonas thermodepolymerans</name>
    <dbReference type="NCBI Taxonomy" id="215580"/>
    <lineage>
        <taxon>Bacteria</taxon>
        <taxon>Pseudomonadati</taxon>
        <taxon>Pseudomonadota</taxon>
        <taxon>Betaproteobacteria</taxon>
        <taxon>Burkholderiales</taxon>
        <taxon>Sphaerotilaceae</taxon>
        <taxon>Caldimonas</taxon>
    </lineage>
</organism>
<feature type="region of interest" description="Disordered" evidence="1">
    <location>
        <begin position="121"/>
        <end position="155"/>
    </location>
</feature>
<keyword evidence="6" id="KW-1185">Reference proteome</keyword>
<protein>
    <submittedName>
        <fullName evidence="5">Type II secretion system protein B</fullName>
    </submittedName>
</protein>
<proteinExistence type="predicted"/>
<feature type="compositionally biased region" description="Pro residues" evidence="1">
    <location>
        <begin position="79"/>
        <end position="92"/>
    </location>
</feature>
<keyword evidence="2" id="KW-0472">Membrane</keyword>
<evidence type="ECO:0000256" key="2">
    <source>
        <dbReference type="SAM" id="Phobius"/>
    </source>
</evidence>
<dbReference type="Proteomes" id="UP000239406">
    <property type="component" value="Unassembled WGS sequence"/>
</dbReference>
<dbReference type="EMBL" id="PSNY01000005">
    <property type="protein sequence ID" value="PPE70671.1"/>
    <property type="molecule type" value="Genomic_DNA"/>
</dbReference>
<feature type="compositionally biased region" description="Low complexity" evidence="1">
    <location>
        <begin position="134"/>
        <end position="149"/>
    </location>
</feature>
<feature type="region of interest" description="Disordered" evidence="1">
    <location>
        <begin position="78"/>
        <end position="101"/>
    </location>
</feature>
<reference evidence="5 7" key="2">
    <citation type="submission" date="2019-03" db="EMBL/GenBank/DDBJ databases">
        <title>Genomic Encyclopedia of Type Strains, Phase IV (KMG-IV): sequencing the most valuable type-strain genomes for metagenomic binning, comparative biology and taxonomic classification.</title>
        <authorList>
            <person name="Goeker M."/>
        </authorList>
    </citation>
    <scope>NUCLEOTIDE SEQUENCE [LARGE SCALE GENOMIC DNA]</scope>
    <source>
        <strain evidence="5 7">DSM 15264</strain>
    </source>
</reference>
<dbReference type="RefSeq" id="WP_104356761.1">
    <property type="nucleotide sequence ID" value="NZ_CALFFA010000021.1"/>
</dbReference>
<keyword evidence="2" id="KW-0812">Transmembrane</keyword>
<evidence type="ECO:0000256" key="1">
    <source>
        <dbReference type="SAM" id="MobiDB-lite"/>
    </source>
</evidence>
<evidence type="ECO:0000313" key="4">
    <source>
        <dbReference type="EMBL" id="PPE70671.1"/>
    </source>
</evidence>
<gene>
    <name evidence="4" type="ORF">C1702_05870</name>
    <name evidence="5" type="ORF">EV676_101561</name>
</gene>
<evidence type="ECO:0000313" key="7">
    <source>
        <dbReference type="Proteomes" id="UP000294772"/>
    </source>
</evidence>
<dbReference type="InterPro" id="IPR032389">
    <property type="entry name" value="GspB_C"/>
</dbReference>
<dbReference type="OrthoDB" id="5432325at2"/>
<sequence>MSYILEALRRAEAERERGAVPGLHSHTAPPPAGEAPASLAARPWAWIGVGAAVGLLVPLAAWWFWGSQPQATGVVAAPPAAPASPALPPAPPAREAAAPVPRDPAPPVVAIAPPVVERVAPPPPPPAPAPVPAQPAAATPAAPSPAAAEPAPPPTTEARIYRQAELPDEVRRNLPALTVNGSVYSPLRADRLLILNGRPVREGEAVAQDLTLEEIRLKSAVLRYRDYRYTIDY</sequence>
<reference evidence="4 6" key="1">
    <citation type="submission" date="2018-02" db="EMBL/GenBank/DDBJ databases">
        <title>Reclassifiation of [Polyangium] brachysporum DSM 7029 as Guopingzhaonella breviflexa gen. nov., sp. nov., a member of the family Comamonadaceae.</title>
        <authorList>
            <person name="Tang B."/>
        </authorList>
    </citation>
    <scope>NUCLEOTIDE SEQUENCE [LARGE SCALE GENOMIC DNA]</scope>
    <source>
        <strain evidence="4 6">DSM 15344</strain>
    </source>
</reference>
<dbReference type="EMBL" id="SLXF01000001">
    <property type="protein sequence ID" value="TCP09977.1"/>
    <property type="molecule type" value="Genomic_DNA"/>
</dbReference>